<sequence length="302" mass="33466">MLEAAFARRYPLDTPGDVAIRERGVELCRRHLQSGLADNNAEQRLCSENDHQFWQQLSEVLLADQLARVGIQPAHAGVGPDFLIEHEGQRIWIEVVCPEPRDVPREWLAPPDGSVRSLPHEAMLLRWTTAIKEKSEKLLGKLDEAAGGYLGKGVVAAEDAYVIAVNARLLRADWPNLEGISQFPFAVEATLCVGPFALTINRETLETIDAGHQHRPRIPKPNGAQIPADTFLDPRFKPISAIWAADIDENQMFERTGALAVVHNPEANNPIPLGLLPAQAEYLPVSQGDEYLLDRKPGRLAR</sequence>
<protein>
    <submittedName>
        <fullName evidence="1">Type I restriction enzyme S subunit</fullName>
        <ecNumber evidence="1">3.1.21.3</ecNumber>
    </submittedName>
</protein>
<name>A0ABU0ILX1_9CAUL</name>
<dbReference type="RefSeq" id="WP_307346048.1">
    <property type="nucleotide sequence ID" value="NZ_JAUSVS010000001.1"/>
</dbReference>
<organism evidence="1 2">
    <name type="scientific">Caulobacter ginsengisoli</name>
    <dbReference type="NCBI Taxonomy" id="400775"/>
    <lineage>
        <taxon>Bacteria</taxon>
        <taxon>Pseudomonadati</taxon>
        <taxon>Pseudomonadota</taxon>
        <taxon>Alphaproteobacteria</taxon>
        <taxon>Caulobacterales</taxon>
        <taxon>Caulobacteraceae</taxon>
        <taxon>Caulobacter</taxon>
    </lineage>
</organism>
<dbReference type="GO" id="GO:0009035">
    <property type="term" value="F:type I site-specific deoxyribonuclease activity"/>
    <property type="evidence" value="ECO:0007669"/>
    <property type="project" value="UniProtKB-EC"/>
</dbReference>
<dbReference type="Proteomes" id="UP001228905">
    <property type="component" value="Unassembled WGS sequence"/>
</dbReference>
<accession>A0ABU0ILX1</accession>
<gene>
    <name evidence="1" type="ORF">QO010_000712</name>
</gene>
<keyword evidence="1" id="KW-0378">Hydrolase</keyword>
<dbReference type="EMBL" id="JAUSVS010000001">
    <property type="protein sequence ID" value="MDQ0462964.1"/>
    <property type="molecule type" value="Genomic_DNA"/>
</dbReference>
<keyword evidence="2" id="KW-1185">Reference proteome</keyword>
<evidence type="ECO:0000313" key="2">
    <source>
        <dbReference type="Proteomes" id="UP001228905"/>
    </source>
</evidence>
<comment type="caution">
    <text evidence="1">The sequence shown here is derived from an EMBL/GenBank/DDBJ whole genome shotgun (WGS) entry which is preliminary data.</text>
</comment>
<dbReference type="EC" id="3.1.21.3" evidence="1"/>
<proteinExistence type="predicted"/>
<evidence type="ECO:0000313" key="1">
    <source>
        <dbReference type="EMBL" id="MDQ0462964.1"/>
    </source>
</evidence>
<reference evidence="1 2" key="1">
    <citation type="submission" date="2023-07" db="EMBL/GenBank/DDBJ databases">
        <title>Genomic Encyclopedia of Type Strains, Phase IV (KMG-IV): sequencing the most valuable type-strain genomes for metagenomic binning, comparative biology and taxonomic classification.</title>
        <authorList>
            <person name="Goeker M."/>
        </authorList>
    </citation>
    <scope>NUCLEOTIDE SEQUENCE [LARGE SCALE GENOMIC DNA]</scope>
    <source>
        <strain evidence="1 2">DSM 18695</strain>
    </source>
</reference>